<reference evidence="2 3" key="1">
    <citation type="submission" date="2018-06" db="EMBL/GenBank/DDBJ databases">
        <title>Genomic Encyclopedia of Type Strains, Phase IV (KMG-IV): sequencing the most valuable type-strain genomes for metagenomic binning, comparative biology and taxonomic classification.</title>
        <authorList>
            <person name="Goeker M."/>
        </authorList>
    </citation>
    <scope>NUCLEOTIDE SEQUENCE [LARGE SCALE GENOMIC DNA]</scope>
    <source>
        <strain evidence="2 3">DSM 18048</strain>
    </source>
</reference>
<evidence type="ECO:0000313" key="2">
    <source>
        <dbReference type="EMBL" id="PYE52934.1"/>
    </source>
</evidence>
<comment type="caution">
    <text evidence="2">The sequence shown here is derived from an EMBL/GenBank/DDBJ whole genome shotgun (WGS) entry which is preliminary data.</text>
</comment>
<evidence type="ECO:0000256" key="1">
    <source>
        <dbReference type="SAM" id="Phobius"/>
    </source>
</evidence>
<dbReference type="OrthoDB" id="73507at2"/>
<gene>
    <name evidence="2" type="ORF">DES52_111106</name>
</gene>
<dbReference type="RefSeq" id="WP_110887507.1">
    <property type="nucleotide sequence ID" value="NZ_QJSX01000011.1"/>
</dbReference>
<feature type="transmembrane region" description="Helical" evidence="1">
    <location>
        <begin position="31"/>
        <end position="48"/>
    </location>
</feature>
<name>A0A318SFY5_9DEIO</name>
<keyword evidence="3" id="KW-1185">Reference proteome</keyword>
<feature type="transmembrane region" description="Helical" evidence="1">
    <location>
        <begin position="7"/>
        <end position="25"/>
    </location>
</feature>
<dbReference type="Proteomes" id="UP000248326">
    <property type="component" value="Unassembled WGS sequence"/>
</dbReference>
<dbReference type="EMBL" id="QJSX01000011">
    <property type="protein sequence ID" value="PYE52934.1"/>
    <property type="molecule type" value="Genomic_DNA"/>
</dbReference>
<proteinExistence type="predicted"/>
<dbReference type="AlphaFoldDB" id="A0A318SFY5"/>
<keyword evidence="1" id="KW-0812">Transmembrane</keyword>
<sequence>MSSFGIYMIGIIVLIVALFIAGNTFGWPQSYVLIGSVVLLGLGIILGVNSTKRRDPPSGPTP</sequence>
<keyword evidence="1" id="KW-0472">Membrane</keyword>
<accession>A0A318SFY5</accession>
<evidence type="ECO:0000313" key="3">
    <source>
        <dbReference type="Proteomes" id="UP000248326"/>
    </source>
</evidence>
<protein>
    <submittedName>
        <fullName evidence="2">Uncharacterized protein</fullName>
    </submittedName>
</protein>
<keyword evidence="1" id="KW-1133">Transmembrane helix</keyword>
<organism evidence="2 3">
    <name type="scientific">Deinococcus yavapaiensis KR-236</name>
    <dbReference type="NCBI Taxonomy" id="694435"/>
    <lineage>
        <taxon>Bacteria</taxon>
        <taxon>Thermotogati</taxon>
        <taxon>Deinococcota</taxon>
        <taxon>Deinococci</taxon>
        <taxon>Deinococcales</taxon>
        <taxon>Deinococcaceae</taxon>
        <taxon>Deinococcus</taxon>
    </lineage>
</organism>